<organism evidence="1 2">
    <name type="scientific">Hevea brasiliensis</name>
    <name type="common">Para rubber tree</name>
    <name type="synonym">Siphonia brasiliensis</name>
    <dbReference type="NCBI Taxonomy" id="3981"/>
    <lineage>
        <taxon>Eukaryota</taxon>
        <taxon>Viridiplantae</taxon>
        <taxon>Streptophyta</taxon>
        <taxon>Embryophyta</taxon>
        <taxon>Tracheophyta</taxon>
        <taxon>Spermatophyta</taxon>
        <taxon>Magnoliopsida</taxon>
        <taxon>eudicotyledons</taxon>
        <taxon>Gunneridae</taxon>
        <taxon>Pentapetalae</taxon>
        <taxon>rosids</taxon>
        <taxon>fabids</taxon>
        <taxon>Malpighiales</taxon>
        <taxon>Euphorbiaceae</taxon>
        <taxon>Crotonoideae</taxon>
        <taxon>Micrandreae</taxon>
        <taxon>Hevea</taxon>
    </lineage>
</organism>
<gene>
    <name evidence="1" type="ORF">GH714_006398</name>
</gene>
<evidence type="ECO:0000313" key="2">
    <source>
        <dbReference type="Proteomes" id="UP000467840"/>
    </source>
</evidence>
<name>A0A6A6MCB7_HEVBR</name>
<proteinExistence type="predicted"/>
<protein>
    <submittedName>
        <fullName evidence="1">Uncharacterized protein</fullName>
    </submittedName>
</protein>
<accession>A0A6A6MCB7</accession>
<keyword evidence="2" id="KW-1185">Reference proteome</keyword>
<sequence>MVGSSAILNAVAAVAMASPRDEAEVQLGVYLLEMRLEVQLGFITWRRSLRILRGLFDVISAQENYFTKAENEKVMEMKFSVEIDRNPDKGPANEIHGPICYRRKIKKDPKHGRTKEEGMEAYGIIQLTKRLIC</sequence>
<dbReference type="AlphaFoldDB" id="A0A6A6MCB7"/>
<evidence type="ECO:0000313" key="1">
    <source>
        <dbReference type="EMBL" id="KAF2310063.1"/>
    </source>
</evidence>
<comment type="caution">
    <text evidence="1">The sequence shown here is derived from an EMBL/GenBank/DDBJ whole genome shotgun (WGS) entry which is preliminary data.</text>
</comment>
<dbReference type="EMBL" id="JAAGAX010000006">
    <property type="protein sequence ID" value="KAF2310063.1"/>
    <property type="molecule type" value="Genomic_DNA"/>
</dbReference>
<reference evidence="1 2" key="1">
    <citation type="journal article" date="2020" name="Mol. Plant">
        <title>The Chromosome-Based Rubber Tree Genome Provides New Insights into Spurge Genome Evolution and Rubber Biosynthesis.</title>
        <authorList>
            <person name="Liu J."/>
            <person name="Shi C."/>
            <person name="Shi C.C."/>
            <person name="Li W."/>
            <person name="Zhang Q.J."/>
            <person name="Zhang Y."/>
            <person name="Li K."/>
            <person name="Lu H.F."/>
            <person name="Shi C."/>
            <person name="Zhu S.T."/>
            <person name="Xiao Z.Y."/>
            <person name="Nan H."/>
            <person name="Yue Y."/>
            <person name="Zhu X.G."/>
            <person name="Wu Y."/>
            <person name="Hong X.N."/>
            <person name="Fan G.Y."/>
            <person name="Tong Y."/>
            <person name="Zhang D."/>
            <person name="Mao C.L."/>
            <person name="Liu Y.L."/>
            <person name="Hao S.J."/>
            <person name="Liu W.Q."/>
            <person name="Lv M.Q."/>
            <person name="Zhang H.B."/>
            <person name="Liu Y."/>
            <person name="Hu-Tang G.R."/>
            <person name="Wang J.P."/>
            <person name="Wang J.H."/>
            <person name="Sun Y.H."/>
            <person name="Ni S.B."/>
            <person name="Chen W.B."/>
            <person name="Zhang X.C."/>
            <person name="Jiao Y.N."/>
            <person name="Eichler E.E."/>
            <person name="Li G.H."/>
            <person name="Liu X."/>
            <person name="Gao L.Z."/>
        </authorList>
    </citation>
    <scope>NUCLEOTIDE SEQUENCE [LARGE SCALE GENOMIC DNA]</scope>
    <source>
        <strain evidence="2">cv. GT1</strain>
        <tissue evidence="1">Leaf</tissue>
    </source>
</reference>
<dbReference type="Proteomes" id="UP000467840">
    <property type="component" value="Chromosome 14"/>
</dbReference>